<feature type="compositionally biased region" description="Basic and acidic residues" evidence="2">
    <location>
        <begin position="482"/>
        <end position="497"/>
    </location>
</feature>
<organism evidence="3 4">
    <name type="scientific">Merluccius polli</name>
    <name type="common">Benguela hake</name>
    <name type="synonym">Merluccius cadenati</name>
    <dbReference type="NCBI Taxonomy" id="89951"/>
    <lineage>
        <taxon>Eukaryota</taxon>
        <taxon>Metazoa</taxon>
        <taxon>Chordata</taxon>
        <taxon>Craniata</taxon>
        <taxon>Vertebrata</taxon>
        <taxon>Euteleostomi</taxon>
        <taxon>Actinopterygii</taxon>
        <taxon>Neopterygii</taxon>
        <taxon>Teleostei</taxon>
        <taxon>Neoteleostei</taxon>
        <taxon>Acanthomorphata</taxon>
        <taxon>Zeiogadaria</taxon>
        <taxon>Gadariae</taxon>
        <taxon>Gadiformes</taxon>
        <taxon>Gadoidei</taxon>
        <taxon>Merlucciidae</taxon>
        <taxon>Merluccius</taxon>
    </lineage>
</organism>
<feature type="region of interest" description="Disordered" evidence="2">
    <location>
        <begin position="405"/>
        <end position="427"/>
    </location>
</feature>
<dbReference type="AlphaFoldDB" id="A0AA47MX77"/>
<feature type="region of interest" description="Disordered" evidence="2">
    <location>
        <begin position="83"/>
        <end position="112"/>
    </location>
</feature>
<dbReference type="EMBL" id="JAOPHQ010002036">
    <property type="protein sequence ID" value="KAK0148363.1"/>
    <property type="molecule type" value="Genomic_DNA"/>
</dbReference>
<dbReference type="PANTHER" id="PTHR16095:SF9">
    <property type="entry name" value="PROLINE AND SERINE-RICH PROTEIN 2"/>
    <property type="match status" value="1"/>
</dbReference>
<evidence type="ECO:0000256" key="1">
    <source>
        <dbReference type="ARBA" id="ARBA00022553"/>
    </source>
</evidence>
<feature type="region of interest" description="Disordered" evidence="2">
    <location>
        <begin position="566"/>
        <end position="704"/>
    </location>
</feature>
<sequence length="734" mass="78758">MSCLRDCSMARESAFLFRGSFSVILLENTSSVVSGAGGVCVHSLAEVGRVSLWISTALSNNLRAMAAPRSAAQLKNLDLDLDLDRPHPVVSPGPGPGDRRHEEEGEGEGERGWRSVMSVGGRTSEQATMDVHPRGNPLLSYGVGRTPGPHADVTMQQLEQECIQFFESTIDSLDDSFEEGEEQSQQVQRLANDVINGPTTAVMPVLSSSPAHSSPLETRTANPRDNDIIDLVRPEPDLVPTKEVFFDPSMPDFQSMAAIPSSHLEVKPRHEPAELKASEYNPPLPSGSSYWTSDGRSSYCPPGCVPTPVLIAQKIAENQGSSTSNISPTTLHPRNPYTGLAPVKQGPPTSAKPTRYPANISVMHNNKEPNQSLANVNIHERQAQMLANLPGASQNLGQEETLHAATQNKPNMPTRSVSFRDPTPGKSRMEALSKLGLRSRARSGDVSLYITPQSATSNATAPDLPKESESSIRSPVVQHPSRPADSEIKSDRKEDRVPVDLISSSVEKSIHVKPPPVEAAPRSSYQPVQIESKPSSLSPPPEVASLDFNNYGGKTIVINPSAYSKGDPIPAPESPSVKAPHSRVGSNIYGGKSRVLSPSSPRSDLPDILSAHMDPSQSLPPPPSAAELNYFGGRTRTINPSASANNTAKTARAPSIPARLPRPSTAPKPLRHHTSMNLQRPRATSPEASRKSTSSSKPVAFRSQGVTVQFSGKGAMDESRRAALRKLGLMKDTG</sequence>
<feature type="compositionally biased region" description="Basic and acidic residues" evidence="2">
    <location>
        <begin position="97"/>
        <end position="112"/>
    </location>
</feature>
<keyword evidence="4" id="KW-1185">Reference proteome</keyword>
<protein>
    <submittedName>
        <fullName evidence="3">Proline and serine-rich protein 2</fullName>
    </submittedName>
</protein>
<feature type="region of interest" description="Disordered" evidence="2">
    <location>
        <begin position="448"/>
        <end position="497"/>
    </location>
</feature>
<keyword evidence="1" id="KW-0597">Phosphoprotein</keyword>
<accession>A0AA47MX77</accession>
<feature type="compositionally biased region" description="Low complexity" evidence="2">
    <location>
        <begin position="593"/>
        <end position="610"/>
    </location>
</feature>
<proteinExistence type="predicted"/>
<dbReference type="Proteomes" id="UP001174136">
    <property type="component" value="Unassembled WGS sequence"/>
</dbReference>
<name>A0AA47MX77_MERPO</name>
<feature type="compositionally biased region" description="Polar residues" evidence="2">
    <location>
        <begin position="636"/>
        <end position="649"/>
    </location>
</feature>
<feature type="compositionally biased region" description="Polar residues" evidence="2">
    <location>
        <begin position="450"/>
        <end position="460"/>
    </location>
</feature>
<evidence type="ECO:0000313" key="4">
    <source>
        <dbReference type="Proteomes" id="UP001174136"/>
    </source>
</evidence>
<evidence type="ECO:0000313" key="3">
    <source>
        <dbReference type="EMBL" id="KAK0148363.1"/>
    </source>
</evidence>
<feature type="compositionally biased region" description="Polar residues" evidence="2">
    <location>
        <begin position="405"/>
        <end position="417"/>
    </location>
</feature>
<feature type="region of interest" description="Disordered" evidence="2">
    <location>
        <begin position="509"/>
        <end position="541"/>
    </location>
</feature>
<comment type="caution">
    <text evidence="3">The sequence shown here is derived from an EMBL/GenBank/DDBJ whole genome shotgun (WGS) entry which is preliminary data.</text>
</comment>
<evidence type="ECO:0000256" key="2">
    <source>
        <dbReference type="SAM" id="MobiDB-lite"/>
    </source>
</evidence>
<dbReference type="PANTHER" id="PTHR16095">
    <property type="entry name" value="TRANSMEMBRANE PROTEIN 143 FAMILY MEMBER"/>
    <property type="match status" value="1"/>
</dbReference>
<reference evidence="3" key="1">
    <citation type="journal article" date="2023" name="Front. Mar. Sci.">
        <title>A new Merluccius polli reference genome to investigate the effects of global change in West African waters.</title>
        <authorList>
            <person name="Mateo J.L."/>
            <person name="Blanco-Fernandez C."/>
            <person name="Garcia-Vazquez E."/>
            <person name="Machado-Schiaffino G."/>
        </authorList>
    </citation>
    <scope>NUCLEOTIDE SEQUENCE</scope>
    <source>
        <strain evidence="3">C29</strain>
        <tissue evidence="3">Fin</tissue>
    </source>
</reference>
<gene>
    <name evidence="3" type="primary">Proser2</name>
    <name evidence="3" type="ORF">N1851_011307</name>
</gene>